<protein>
    <recommendedName>
        <fullName evidence="4">Ferrochelatase</fullName>
    </recommendedName>
</protein>
<keyword evidence="3" id="KW-1185">Reference proteome</keyword>
<gene>
    <name evidence="2" type="ORF">PEV8663_00157</name>
</gene>
<dbReference type="Proteomes" id="UP000220836">
    <property type="component" value="Unassembled WGS sequence"/>
</dbReference>
<proteinExistence type="predicted"/>
<sequence length="66" mass="6633">MKKLAACLSVFVWATSASAGALNDPVVEPQIPPAVISQEAAQSSAPTADIVLVLSMVAVFGAALAH</sequence>
<accession>A0A238JQQ6</accession>
<evidence type="ECO:0000313" key="2">
    <source>
        <dbReference type="EMBL" id="SMX33018.1"/>
    </source>
</evidence>
<dbReference type="AlphaFoldDB" id="A0A238JQQ6"/>
<evidence type="ECO:0000313" key="3">
    <source>
        <dbReference type="Proteomes" id="UP000220836"/>
    </source>
</evidence>
<name>A0A238JQQ6_9RHOB</name>
<evidence type="ECO:0008006" key="4">
    <source>
        <dbReference type="Google" id="ProtNLM"/>
    </source>
</evidence>
<dbReference type="RefSeq" id="WP_097802716.1">
    <property type="nucleotide sequence ID" value="NZ_FXYH01000001.1"/>
</dbReference>
<feature type="chain" id="PRO_5012330803" description="Ferrochelatase" evidence="1">
    <location>
        <begin position="20"/>
        <end position="66"/>
    </location>
</feature>
<organism evidence="2 3">
    <name type="scientific">Pelagimonas varians</name>
    <dbReference type="NCBI Taxonomy" id="696760"/>
    <lineage>
        <taxon>Bacteria</taxon>
        <taxon>Pseudomonadati</taxon>
        <taxon>Pseudomonadota</taxon>
        <taxon>Alphaproteobacteria</taxon>
        <taxon>Rhodobacterales</taxon>
        <taxon>Roseobacteraceae</taxon>
        <taxon>Pelagimonas</taxon>
    </lineage>
</organism>
<dbReference type="EMBL" id="FXYH01000001">
    <property type="protein sequence ID" value="SMX33018.1"/>
    <property type="molecule type" value="Genomic_DNA"/>
</dbReference>
<reference evidence="2 3" key="1">
    <citation type="submission" date="2017-05" db="EMBL/GenBank/DDBJ databases">
        <authorList>
            <person name="Song R."/>
            <person name="Chenine A.L."/>
            <person name="Ruprecht R.M."/>
        </authorList>
    </citation>
    <scope>NUCLEOTIDE SEQUENCE [LARGE SCALE GENOMIC DNA]</scope>
    <source>
        <strain evidence="2 3">CECT 8663</strain>
    </source>
</reference>
<feature type="signal peptide" evidence="1">
    <location>
        <begin position="1"/>
        <end position="19"/>
    </location>
</feature>
<evidence type="ECO:0000256" key="1">
    <source>
        <dbReference type="SAM" id="SignalP"/>
    </source>
</evidence>
<keyword evidence="1" id="KW-0732">Signal</keyword>